<dbReference type="EMBL" id="AP021881">
    <property type="protein sequence ID" value="BBP01318.1"/>
    <property type="molecule type" value="Genomic_DNA"/>
</dbReference>
<evidence type="ECO:0000313" key="1">
    <source>
        <dbReference type="EMBL" id="BBP01318.1"/>
    </source>
</evidence>
<dbReference type="AlphaFoldDB" id="A0A809S3G7"/>
<organism evidence="1 2">
    <name type="scientific">Sulfuriferula nivalis</name>
    <dbReference type="NCBI Taxonomy" id="2675298"/>
    <lineage>
        <taxon>Bacteria</taxon>
        <taxon>Pseudomonadati</taxon>
        <taxon>Pseudomonadota</taxon>
        <taxon>Betaproteobacteria</taxon>
        <taxon>Nitrosomonadales</taxon>
        <taxon>Sulfuricellaceae</taxon>
        <taxon>Sulfuriferula</taxon>
    </lineage>
</organism>
<accession>A0A809S3G7</accession>
<sequence>MDDPIIDKMDALIGRYQTNPFAPAANPPEPLVMPEYDTVMNFPVLTDIVQLGDAVFNNAAPTPPSASTPAVDISAETQSSIATHVLQSINSQLQTQITSLIAPQLQQAMDDTIALLLPQLTINIEHIVQETLINEFKRYGITLKQPDDSV</sequence>
<name>A0A809S3G7_9PROT</name>
<evidence type="ECO:0000313" key="2">
    <source>
        <dbReference type="Proteomes" id="UP000463939"/>
    </source>
</evidence>
<dbReference type="KEGG" id="sniv:SFSGTM_20260"/>
<protein>
    <submittedName>
        <fullName evidence="1">Uncharacterized protein</fullName>
    </submittedName>
</protein>
<reference evidence="2" key="1">
    <citation type="submission" date="2019-11" db="EMBL/GenBank/DDBJ databases">
        <title>Isolation and characterization of a novel species in the genus Sulfuriferula.</title>
        <authorList>
            <person name="Mochizuki J."/>
            <person name="Kojima H."/>
            <person name="Fukui M."/>
        </authorList>
    </citation>
    <scope>NUCLEOTIDE SEQUENCE [LARGE SCALE GENOMIC DNA]</scope>
    <source>
        <strain evidence="2">SGTM</strain>
    </source>
</reference>
<dbReference type="Proteomes" id="UP000463939">
    <property type="component" value="Chromosome"/>
</dbReference>
<dbReference type="RefSeq" id="WP_162085114.1">
    <property type="nucleotide sequence ID" value="NZ_AP021881.1"/>
</dbReference>
<proteinExistence type="predicted"/>
<keyword evidence="2" id="KW-1185">Reference proteome</keyword>
<gene>
    <name evidence="1" type="ORF">SFSGTM_20260</name>
</gene>